<dbReference type="SUPFAM" id="SSF50630">
    <property type="entry name" value="Acid proteases"/>
    <property type="match status" value="1"/>
</dbReference>
<keyword evidence="6" id="KW-0511">Multifunctional enzyme</keyword>
<evidence type="ECO:0000256" key="3">
    <source>
        <dbReference type="ARBA" id="ARBA00022695"/>
    </source>
</evidence>
<evidence type="ECO:0000256" key="6">
    <source>
        <dbReference type="ARBA" id="ARBA00023268"/>
    </source>
</evidence>
<feature type="region of interest" description="Disordered" evidence="7">
    <location>
        <begin position="1113"/>
        <end position="1197"/>
    </location>
</feature>
<dbReference type="PANTHER" id="PTHR37984">
    <property type="entry name" value="PROTEIN CBG26694"/>
    <property type="match status" value="1"/>
</dbReference>
<dbReference type="RefSeq" id="XP_003742330.2">
    <property type="nucleotide sequence ID" value="XM_003742282.2"/>
</dbReference>
<dbReference type="AlphaFoldDB" id="A0AAJ6VXL8"/>
<evidence type="ECO:0000256" key="4">
    <source>
        <dbReference type="ARBA" id="ARBA00022722"/>
    </source>
</evidence>
<gene>
    <name evidence="11" type="primary">LOC100906060</name>
</gene>
<evidence type="ECO:0000256" key="2">
    <source>
        <dbReference type="ARBA" id="ARBA00022679"/>
    </source>
</evidence>
<dbReference type="Gene3D" id="3.10.10.10">
    <property type="entry name" value="HIV Type 1 Reverse Transcriptase, subunit A, domain 1"/>
    <property type="match status" value="1"/>
</dbReference>
<dbReference type="Proteomes" id="UP000694867">
    <property type="component" value="Unplaced"/>
</dbReference>
<dbReference type="InterPro" id="IPR001584">
    <property type="entry name" value="Integrase_cat-core"/>
</dbReference>
<dbReference type="InterPro" id="IPR000477">
    <property type="entry name" value="RT_dom"/>
</dbReference>
<dbReference type="SUPFAM" id="SSF56672">
    <property type="entry name" value="DNA/RNA polymerases"/>
    <property type="match status" value="1"/>
</dbReference>
<dbReference type="PROSITE" id="PS50994">
    <property type="entry name" value="INTEGRASE"/>
    <property type="match status" value="1"/>
</dbReference>
<dbReference type="Gene3D" id="3.30.70.270">
    <property type="match status" value="2"/>
</dbReference>
<evidence type="ECO:0000313" key="11">
    <source>
        <dbReference type="RefSeq" id="XP_003742330.2"/>
    </source>
</evidence>
<keyword evidence="10" id="KW-1185">Reference proteome</keyword>
<feature type="compositionally biased region" description="Acidic residues" evidence="7">
    <location>
        <begin position="1146"/>
        <end position="1157"/>
    </location>
</feature>
<dbReference type="InterPro" id="IPR041588">
    <property type="entry name" value="Integrase_H2C2"/>
</dbReference>
<dbReference type="GeneID" id="100906060"/>
<dbReference type="FunFam" id="1.10.340.70:FF:000003">
    <property type="entry name" value="Protein CBG25708"/>
    <property type="match status" value="1"/>
</dbReference>
<dbReference type="PROSITE" id="PS50878">
    <property type="entry name" value="RT_POL"/>
    <property type="match status" value="1"/>
</dbReference>
<dbReference type="Gene3D" id="2.40.70.10">
    <property type="entry name" value="Acid Proteases"/>
    <property type="match status" value="1"/>
</dbReference>
<dbReference type="SUPFAM" id="SSF53098">
    <property type="entry name" value="Ribonuclease H-like"/>
    <property type="match status" value="1"/>
</dbReference>
<feature type="domain" description="Integrase catalytic" evidence="9">
    <location>
        <begin position="842"/>
        <end position="1023"/>
    </location>
</feature>
<dbReference type="GO" id="GO:0042575">
    <property type="term" value="C:DNA polymerase complex"/>
    <property type="evidence" value="ECO:0007669"/>
    <property type="project" value="UniProtKB-ARBA"/>
</dbReference>
<dbReference type="GO" id="GO:0004519">
    <property type="term" value="F:endonuclease activity"/>
    <property type="evidence" value="ECO:0007669"/>
    <property type="project" value="UniProtKB-KW"/>
</dbReference>
<name>A0AAJ6VXL8_9ACAR</name>
<dbReference type="FunFam" id="3.30.70.270:FF:000020">
    <property type="entry name" value="Transposon Tf2-6 polyprotein-like Protein"/>
    <property type="match status" value="1"/>
</dbReference>
<feature type="domain" description="Reverse transcriptase" evidence="8">
    <location>
        <begin position="317"/>
        <end position="495"/>
    </location>
</feature>
<keyword evidence="5" id="KW-0255">Endonuclease</keyword>
<evidence type="ECO:0000256" key="5">
    <source>
        <dbReference type="ARBA" id="ARBA00022759"/>
    </source>
</evidence>
<dbReference type="Gene3D" id="4.10.60.10">
    <property type="entry name" value="Zinc finger, CCHC-type"/>
    <property type="match status" value="1"/>
</dbReference>
<keyword evidence="4" id="KW-0540">Nuclease</keyword>
<dbReference type="InterPro" id="IPR012337">
    <property type="entry name" value="RNaseH-like_sf"/>
</dbReference>
<dbReference type="GO" id="GO:0003964">
    <property type="term" value="F:RNA-directed DNA polymerase activity"/>
    <property type="evidence" value="ECO:0007669"/>
    <property type="project" value="UniProtKB-EC"/>
</dbReference>
<keyword evidence="3" id="KW-0548">Nucleotidyltransferase</keyword>
<keyword evidence="5" id="KW-0378">Hydrolase</keyword>
<evidence type="ECO:0000313" key="10">
    <source>
        <dbReference type="Proteomes" id="UP000694867"/>
    </source>
</evidence>
<dbReference type="GO" id="GO:0015074">
    <property type="term" value="P:DNA integration"/>
    <property type="evidence" value="ECO:0007669"/>
    <property type="project" value="InterPro"/>
</dbReference>
<dbReference type="Pfam" id="PF00078">
    <property type="entry name" value="RVT_1"/>
    <property type="match status" value="1"/>
</dbReference>
<evidence type="ECO:0000259" key="8">
    <source>
        <dbReference type="PROSITE" id="PS50878"/>
    </source>
</evidence>
<feature type="compositionally biased region" description="Low complexity" evidence="7">
    <location>
        <begin position="1158"/>
        <end position="1167"/>
    </location>
</feature>
<dbReference type="Gene3D" id="1.10.340.70">
    <property type="match status" value="1"/>
</dbReference>
<protein>
    <recommendedName>
        <fullName evidence="1">RNA-directed DNA polymerase</fullName>
        <ecNumber evidence="1">2.7.7.49</ecNumber>
    </recommendedName>
</protein>
<dbReference type="GO" id="GO:0003676">
    <property type="term" value="F:nucleic acid binding"/>
    <property type="evidence" value="ECO:0007669"/>
    <property type="project" value="InterPro"/>
</dbReference>
<dbReference type="InterPro" id="IPR041577">
    <property type="entry name" value="RT_RNaseH_2"/>
</dbReference>
<dbReference type="Pfam" id="PF17919">
    <property type="entry name" value="RT_RNaseH_2"/>
    <property type="match status" value="1"/>
</dbReference>
<dbReference type="FunFam" id="3.30.420.10:FF:000063">
    <property type="entry name" value="Retrovirus-related Pol polyprotein from transposon 297-like Protein"/>
    <property type="match status" value="1"/>
</dbReference>
<dbReference type="InterPro" id="IPR036397">
    <property type="entry name" value="RNaseH_sf"/>
</dbReference>
<dbReference type="InterPro" id="IPR043502">
    <property type="entry name" value="DNA/RNA_pol_sf"/>
</dbReference>
<dbReference type="InterPro" id="IPR043128">
    <property type="entry name" value="Rev_trsase/Diguanyl_cyclase"/>
</dbReference>
<evidence type="ECO:0000256" key="1">
    <source>
        <dbReference type="ARBA" id="ARBA00012493"/>
    </source>
</evidence>
<dbReference type="KEGG" id="goe:100906060"/>
<reference evidence="11" key="1">
    <citation type="submission" date="2025-08" db="UniProtKB">
        <authorList>
            <consortium name="RefSeq"/>
        </authorList>
    </citation>
    <scope>IDENTIFICATION</scope>
</reference>
<evidence type="ECO:0000259" key="9">
    <source>
        <dbReference type="PROSITE" id="PS50994"/>
    </source>
</evidence>
<proteinExistence type="predicted"/>
<dbReference type="InterPro" id="IPR050951">
    <property type="entry name" value="Retrovirus_Pol_polyprotein"/>
</dbReference>
<dbReference type="CDD" id="cd01647">
    <property type="entry name" value="RT_LTR"/>
    <property type="match status" value="1"/>
</dbReference>
<sequence>MLLSVSDPSYQGLRNVIIKAVDDKPSVTADEVRLVMKRYETRTSDAKLNYGVTKEDPTTPTVFATTLRKPAKKTAKNPQAAGRQSVKEQASCAGCGGDHIRRDCKFRKAKCNVCRKLGHIAKVCRATGSNAVYINRVLETSQLSEGRTFVTVDVNGSPIEFRADSGADISTIGIQTWKSLGSPALTEYGNQCTHVDGDDIKLMGYFMAKFTHNGKTVQEPLLVLARGKSSLLCGRLLIQLGLVVWKVENPQPEVGLVNSASVQSNYPKLFEAGLGLCNKVTVQLRLRENATPVHLRPRPVAIALQEQIDKELDRLIQNGTLTKVDFSEWATPIVVVKKANGSIRVCADYSTGLNEALVDIEHPLPNMEEIMTKFSGNRVFSQLDLADAYLQLPLDENSQRVTTITTHRGLFQYTRLVFGLKTAPSIFQKTIEQVLMGMEGVLVYLDDILVMAPDTERHDQRLNRVLQRLQDSGFHLKLEKCYFHVPKVKYLGMVVSSRGIEADPSRISVIKELRPPRNQKEVRSLLGMVNYYGKFVDNMHRHKPLLEALLKKDVRFVWTPEHEKALAKIKEILTGPLLLTHYDPRQTLLVAADASPSGIGGVLLQRYADGNEKAVFHMSKSLTKAQRNYSQIEKEALALVTAVERFRKFIWGRHFILQTDHRPLLALFRTSNTKGLQERTAARLRRWALRLLGFNFDIEYVRTDDFGQADAWSRLVSEARLSSQDSDLDETAKDPVLSKVLLRLMDGWNESDKKDPLLRPFYNAADSLCMLNGILLLSDRTVVPKKVQSLVLEQLHRGHPGIRRMKGLARRHFFWPAMNADVERLVRACEHCVQTASKPVKVPLSPWPNTGKVWSRVHVDLGEPKKGKSFIVVVDSFSKFMDAQWLPSITAQSVISYLRSLFRVLGQPETIVSDNGRQFTAADFAKFCEELNIVHLRCAPYMPQSNGCAERMVRTIKSALDSSSDSLEAVVYAYNYTPNVALEDEKSPGEVFFGRSRKTPFDVFKPKHASADMSPAQEQFKNQFDQHHGVRRRVFVVGEEVTIQLPSGKREQGRVVKLLGACMLEVEVAGKVLVRHYDQVWKWSPSVGAQASRAIDPDVEDVLADIAIASPRLLPSSSTPLRSSPTISSSPSPSSPPSSPGTPDSSEPDYESAEEAEQSPSSSSTESGVLVPIAAPTPTRMQPARQCKKTPSRKDTV</sequence>
<evidence type="ECO:0000256" key="7">
    <source>
        <dbReference type="SAM" id="MobiDB-lite"/>
    </source>
</evidence>
<feature type="compositionally biased region" description="Low complexity" evidence="7">
    <location>
        <begin position="1113"/>
        <end position="1132"/>
    </location>
</feature>
<dbReference type="PANTHER" id="PTHR37984:SF5">
    <property type="entry name" value="PROTEIN NYNRIN-LIKE"/>
    <property type="match status" value="1"/>
</dbReference>
<dbReference type="Pfam" id="PF17921">
    <property type="entry name" value="Integrase_H2C2"/>
    <property type="match status" value="1"/>
</dbReference>
<keyword evidence="2" id="KW-0808">Transferase</keyword>
<organism evidence="10 11">
    <name type="scientific">Galendromus occidentalis</name>
    <name type="common">western predatory mite</name>
    <dbReference type="NCBI Taxonomy" id="34638"/>
    <lineage>
        <taxon>Eukaryota</taxon>
        <taxon>Metazoa</taxon>
        <taxon>Ecdysozoa</taxon>
        <taxon>Arthropoda</taxon>
        <taxon>Chelicerata</taxon>
        <taxon>Arachnida</taxon>
        <taxon>Acari</taxon>
        <taxon>Parasitiformes</taxon>
        <taxon>Mesostigmata</taxon>
        <taxon>Gamasina</taxon>
        <taxon>Phytoseioidea</taxon>
        <taxon>Phytoseiidae</taxon>
        <taxon>Typhlodrominae</taxon>
        <taxon>Galendromus</taxon>
    </lineage>
</organism>
<dbReference type="EC" id="2.7.7.49" evidence="1"/>
<dbReference type="Pfam" id="PF00665">
    <property type="entry name" value="rve"/>
    <property type="match status" value="1"/>
</dbReference>
<dbReference type="InterPro" id="IPR021109">
    <property type="entry name" value="Peptidase_aspartic_dom_sf"/>
</dbReference>
<accession>A0AAJ6VXL8</accession>
<dbReference type="Gene3D" id="3.30.420.10">
    <property type="entry name" value="Ribonuclease H-like superfamily/Ribonuclease H"/>
    <property type="match status" value="1"/>
</dbReference>
<dbReference type="CDD" id="cd09274">
    <property type="entry name" value="RNase_HI_RT_Ty3"/>
    <property type="match status" value="1"/>
</dbReference>